<name>W9YUP3_9EURO</name>
<proteinExistence type="inferred from homology"/>
<dbReference type="Gene3D" id="3.50.50.60">
    <property type="entry name" value="FAD/NAD(P)-binding domain"/>
    <property type="match status" value="3"/>
</dbReference>
<dbReference type="RefSeq" id="XP_007729861.1">
    <property type="nucleotide sequence ID" value="XM_007731671.1"/>
</dbReference>
<dbReference type="EMBL" id="AMGY01000001">
    <property type="protein sequence ID" value="EXJ92971.1"/>
    <property type="molecule type" value="Genomic_DNA"/>
</dbReference>
<dbReference type="PANTHER" id="PTHR42877:SF4">
    <property type="entry name" value="FAD_NAD(P)-BINDING DOMAIN-CONTAINING PROTEIN-RELATED"/>
    <property type="match status" value="1"/>
</dbReference>
<dbReference type="PANTHER" id="PTHR42877">
    <property type="entry name" value="L-ORNITHINE N(5)-MONOOXYGENASE-RELATED"/>
    <property type="match status" value="1"/>
</dbReference>
<evidence type="ECO:0000256" key="5">
    <source>
        <dbReference type="ARBA" id="ARBA00023002"/>
    </source>
</evidence>
<feature type="region of interest" description="Disordered" evidence="6">
    <location>
        <begin position="563"/>
        <end position="607"/>
    </location>
</feature>
<dbReference type="Pfam" id="PF00743">
    <property type="entry name" value="FMO-like"/>
    <property type="match status" value="1"/>
</dbReference>
<keyword evidence="8" id="KW-1185">Reference proteome</keyword>
<evidence type="ECO:0000256" key="4">
    <source>
        <dbReference type="ARBA" id="ARBA00022827"/>
    </source>
</evidence>
<dbReference type="SUPFAM" id="SSF51905">
    <property type="entry name" value="FAD/NAD(P)-binding domain"/>
    <property type="match status" value="2"/>
</dbReference>
<protein>
    <recommendedName>
        <fullName evidence="9">Cyclohexanone monooxygenase</fullName>
    </recommendedName>
</protein>
<accession>W9YUP3</accession>
<gene>
    <name evidence="7" type="ORF">A1O3_01527</name>
</gene>
<keyword evidence="4" id="KW-0274">FAD</keyword>
<dbReference type="GO" id="GO:0004499">
    <property type="term" value="F:N,N-dimethylaniline monooxygenase activity"/>
    <property type="evidence" value="ECO:0007669"/>
    <property type="project" value="InterPro"/>
</dbReference>
<dbReference type="InterPro" id="IPR020946">
    <property type="entry name" value="Flavin_mOase-like"/>
</dbReference>
<dbReference type="Proteomes" id="UP000019478">
    <property type="component" value="Unassembled WGS sequence"/>
</dbReference>
<evidence type="ECO:0000256" key="6">
    <source>
        <dbReference type="SAM" id="MobiDB-lite"/>
    </source>
</evidence>
<dbReference type="GeneID" id="19165661"/>
<reference evidence="7 8" key="1">
    <citation type="submission" date="2013-03" db="EMBL/GenBank/DDBJ databases">
        <title>The Genome Sequence of Capronia epimyces CBS 606.96.</title>
        <authorList>
            <consortium name="The Broad Institute Genomics Platform"/>
            <person name="Cuomo C."/>
            <person name="de Hoog S."/>
            <person name="Gorbushina A."/>
            <person name="Walker B."/>
            <person name="Young S.K."/>
            <person name="Zeng Q."/>
            <person name="Gargeya S."/>
            <person name="Fitzgerald M."/>
            <person name="Haas B."/>
            <person name="Abouelleil A."/>
            <person name="Allen A.W."/>
            <person name="Alvarado L."/>
            <person name="Arachchi H.M."/>
            <person name="Berlin A.M."/>
            <person name="Chapman S.B."/>
            <person name="Gainer-Dewar J."/>
            <person name="Goldberg J."/>
            <person name="Griggs A."/>
            <person name="Gujja S."/>
            <person name="Hansen M."/>
            <person name="Howarth C."/>
            <person name="Imamovic A."/>
            <person name="Ireland A."/>
            <person name="Larimer J."/>
            <person name="McCowan C."/>
            <person name="Murphy C."/>
            <person name="Pearson M."/>
            <person name="Poon T.W."/>
            <person name="Priest M."/>
            <person name="Roberts A."/>
            <person name="Saif S."/>
            <person name="Shea T."/>
            <person name="Sisk P."/>
            <person name="Sykes S."/>
            <person name="Wortman J."/>
            <person name="Nusbaum C."/>
            <person name="Birren B."/>
        </authorList>
    </citation>
    <scope>NUCLEOTIDE SEQUENCE [LARGE SCALE GENOMIC DNA]</scope>
    <source>
        <strain evidence="7 8">CBS 606.96</strain>
    </source>
</reference>
<comment type="cofactor">
    <cofactor evidence="1">
        <name>FAD</name>
        <dbReference type="ChEBI" id="CHEBI:57692"/>
    </cofactor>
</comment>
<evidence type="ECO:0000313" key="8">
    <source>
        <dbReference type="Proteomes" id="UP000019478"/>
    </source>
</evidence>
<feature type="compositionally biased region" description="Low complexity" evidence="6">
    <location>
        <begin position="575"/>
        <end position="590"/>
    </location>
</feature>
<evidence type="ECO:0000256" key="1">
    <source>
        <dbReference type="ARBA" id="ARBA00001974"/>
    </source>
</evidence>
<evidence type="ECO:0008006" key="9">
    <source>
        <dbReference type="Google" id="ProtNLM"/>
    </source>
</evidence>
<dbReference type="OrthoDB" id="74360at2759"/>
<evidence type="ECO:0000256" key="3">
    <source>
        <dbReference type="ARBA" id="ARBA00022630"/>
    </source>
</evidence>
<keyword evidence="5" id="KW-0560">Oxidoreductase</keyword>
<dbReference type="InterPro" id="IPR036188">
    <property type="entry name" value="FAD/NAD-bd_sf"/>
</dbReference>
<comment type="caution">
    <text evidence="7">The sequence shown here is derived from an EMBL/GenBank/DDBJ whole genome shotgun (WGS) entry which is preliminary data.</text>
</comment>
<evidence type="ECO:0000313" key="7">
    <source>
        <dbReference type="EMBL" id="EXJ92971.1"/>
    </source>
</evidence>
<dbReference type="GO" id="GO:0050660">
    <property type="term" value="F:flavin adenine dinucleotide binding"/>
    <property type="evidence" value="ECO:0007669"/>
    <property type="project" value="InterPro"/>
</dbReference>
<comment type="similarity">
    <text evidence="2">Belongs to the FAD-binding monooxygenase family.</text>
</comment>
<evidence type="ECO:0000256" key="2">
    <source>
        <dbReference type="ARBA" id="ARBA00010139"/>
    </source>
</evidence>
<dbReference type="AlphaFoldDB" id="W9YUP3"/>
<organism evidence="7 8">
    <name type="scientific">Capronia epimyces CBS 606.96</name>
    <dbReference type="NCBI Taxonomy" id="1182542"/>
    <lineage>
        <taxon>Eukaryota</taxon>
        <taxon>Fungi</taxon>
        <taxon>Dikarya</taxon>
        <taxon>Ascomycota</taxon>
        <taxon>Pezizomycotina</taxon>
        <taxon>Eurotiomycetes</taxon>
        <taxon>Chaetothyriomycetidae</taxon>
        <taxon>Chaetothyriales</taxon>
        <taxon>Herpotrichiellaceae</taxon>
        <taxon>Capronia</taxon>
    </lineage>
</organism>
<dbReference type="InterPro" id="IPR051209">
    <property type="entry name" value="FAD-bind_Monooxygenase_sf"/>
</dbReference>
<keyword evidence="3" id="KW-0285">Flavoprotein</keyword>
<dbReference type="GO" id="GO:0050661">
    <property type="term" value="F:NADP binding"/>
    <property type="evidence" value="ECO:0007669"/>
    <property type="project" value="InterPro"/>
</dbReference>
<dbReference type="HOGENOM" id="CLU_006937_6_1_1"/>
<dbReference type="eggNOG" id="KOG1399">
    <property type="taxonomic scope" value="Eukaryota"/>
</dbReference>
<sequence length="623" mass="69221">MAEPSTKRLRCIIIGAGVSGILMGIKIKQAFGDYVEFQIFEKNEDVGGTWFENRYPGCACDVPSHIYQYSFCPNPYWSSFYASSAEIQSYLRAVVFHYGIDRHISFKSKIAGAEWDDQRDVWTVRVENKGQFECEILVNAGGILNNVAYPQLRNLDRFKGPVLHTAAWDGDVDLWGKRVAVVGAGASAIQCLPAIQAQVEHADIYIRTPSWISPPPGAAINPERNHVYTAEEIERFKTDAAYSVRVRKDMETAYNSMFRAFIKGSPEQQELRRRFAAYMKARIPEPHLQTKMIPTFDVGCRRINPGEAYLEALQQANVSAVFDAIDHVAEDGSGIVTAGGQLRPADVIIAATGFDTSFRPRFPIIGAGGRDLRELWKDDATAYCGLAVAGFPNYLLFLGPNTPISNGSLMGTLEATADFFIRIMTKVAAQRVRSFAVRPDVQADFDAHTQQLMQNMVWSGPCSSWYKSKSSGKILALWPGSSLHYRQVLDSNRWEDFEWKYDANRFAHWGDGLSHIERRPDPDPAPDTHEPKPKDLAYYIEPHANLPLEAYYLSSRGYSRQPMLPKPRVDSELASSPSPSSSSSSSSSSSVFPPRSDTDLSSEDTAGWNTVEAHLAGVAALGT</sequence>